<feature type="compositionally biased region" description="Basic and acidic residues" evidence="1">
    <location>
        <begin position="106"/>
        <end position="124"/>
    </location>
</feature>
<feature type="region of interest" description="Disordered" evidence="1">
    <location>
        <begin position="341"/>
        <end position="367"/>
    </location>
</feature>
<evidence type="ECO:0000313" key="3">
    <source>
        <dbReference type="EMBL" id="KAJ8501482.1"/>
    </source>
</evidence>
<dbReference type="PANTHER" id="PTHR21032">
    <property type="entry name" value="G PATCH DOMAIN-CONTAINING PROTEIN 11"/>
    <property type="match status" value="1"/>
</dbReference>
<dbReference type="InterPro" id="IPR000467">
    <property type="entry name" value="G_patch_dom"/>
</dbReference>
<dbReference type="Pfam" id="PF13821">
    <property type="entry name" value="DUF4187"/>
    <property type="match status" value="1"/>
</dbReference>
<dbReference type="SMART" id="SM01173">
    <property type="entry name" value="DUF4187"/>
    <property type="match status" value="1"/>
</dbReference>
<feature type="domain" description="G-patch" evidence="2">
    <location>
        <begin position="60"/>
        <end position="86"/>
    </location>
</feature>
<sequence length="425" mass="47555">MSDEEDDYLSDKFLVEAVAASSSSSSAPKTRRELEREAREEALSRSLFERAQEEARESGRENKALAMMMKMGFKPGQALGRAEEEGTKATGTDTRKADETTSPGKARGDTEEAEERKPTVRARADDDDWDAGPSRAGIGARPKEIATEAEEHKPAETGHRKVPLAINEWEGKKGIGLRKRAASPSAPERLAKMAKMAEEREHVSFRDRARAEYEERRAVGRLAPAQRTCATLDEKAGIQVRGPPSSTVYRPRPPIPPPVHHRVLAAASWRVRPLTRENGADALNLQFNVLWLNPEHPETFPDGLLDALDDPALVASIQRQRADHSIEGRLRAKMQADALRPLKSSLDDVDASADDEKTEARTSPYSEEELEEALQFLRLNPRDRLTLVLDYLRRKYAYCFWCGTQYDDQEDMEKNCPGADEDAHD</sequence>
<dbReference type="GO" id="GO:0003676">
    <property type="term" value="F:nucleic acid binding"/>
    <property type="evidence" value="ECO:0007669"/>
    <property type="project" value="InterPro"/>
</dbReference>
<evidence type="ECO:0000256" key="1">
    <source>
        <dbReference type="SAM" id="MobiDB-lite"/>
    </source>
</evidence>
<dbReference type="PANTHER" id="PTHR21032:SF0">
    <property type="entry name" value="G PATCH DOMAIN-CONTAINING PROTEIN 11"/>
    <property type="match status" value="1"/>
</dbReference>
<accession>A0AAD7U365</accession>
<protein>
    <recommendedName>
        <fullName evidence="2">G-patch domain-containing protein</fullName>
    </recommendedName>
</protein>
<feature type="compositionally biased region" description="Basic and acidic residues" evidence="1">
    <location>
        <begin position="30"/>
        <end position="63"/>
    </location>
</feature>
<dbReference type="Pfam" id="PF01585">
    <property type="entry name" value="G-patch"/>
    <property type="match status" value="1"/>
</dbReference>
<dbReference type="InterPro" id="IPR039249">
    <property type="entry name" value="GPATCH11"/>
</dbReference>
<organism evidence="3 4">
    <name type="scientific">Trametes cubensis</name>
    <dbReference type="NCBI Taxonomy" id="1111947"/>
    <lineage>
        <taxon>Eukaryota</taxon>
        <taxon>Fungi</taxon>
        <taxon>Dikarya</taxon>
        <taxon>Basidiomycota</taxon>
        <taxon>Agaricomycotina</taxon>
        <taxon>Agaricomycetes</taxon>
        <taxon>Polyporales</taxon>
        <taxon>Polyporaceae</taxon>
        <taxon>Trametes</taxon>
    </lineage>
</organism>
<comment type="caution">
    <text evidence="3">The sequence shown here is derived from an EMBL/GenBank/DDBJ whole genome shotgun (WGS) entry which is preliminary data.</text>
</comment>
<dbReference type="PROSITE" id="PS50174">
    <property type="entry name" value="G_PATCH"/>
    <property type="match status" value="1"/>
</dbReference>
<dbReference type="InterPro" id="IPR025239">
    <property type="entry name" value="DUF4187"/>
</dbReference>
<name>A0AAD7U365_9APHY</name>
<feature type="region of interest" description="Disordered" evidence="1">
    <location>
        <begin position="18"/>
        <end position="158"/>
    </location>
</feature>
<evidence type="ECO:0000313" key="4">
    <source>
        <dbReference type="Proteomes" id="UP001215151"/>
    </source>
</evidence>
<reference evidence="3" key="1">
    <citation type="submission" date="2022-11" db="EMBL/GenBank/DDBJ databases">
        <title>Genome Sequence of Cubamyces cubensis.</title>
        <authorList>
            <person name="Buettner E."/>
        </authorList>
    </citation>
    <scope>NUCLEOTIDE SEQUENCE</scope>
    <source>
        <strain evidence="3">MPL-01</strain>
    </source>
</reference>
<keyword evidence="4" id="KW-1185">Reference proteome</keyword>
<dbReference type="GO" id="GO:0000776">
    <property type="term" value="C:kinetochore"/>
    <property type="evidence" value="ECO:0007669"/>
    <property type="project" value="TreeGrafter"/>
</dbReference>
<dbReference type="AlphaFoldDB" id="A0AAD7U365"/>
<dbReference type="Proteomes" id="UP001215151">
    <property type="component" value="Unassembled WGS sequence"/>
</dbReference>
<proteinExistence type="predicted"/>
<evidence type="ECO:0000259" key="2">
    <source>
        <dbReference type="PROSITE" id="PS50174"/>
    </source>
</evidence>
<feature type="compositionally biased region" description="Basic and acidic residues" evidence="1">
    <location>
        <begin position="141"/>
        <end position="158"/>
    </location>
</feature>
<gene>
    <name evidence="3" type="ORF">ONZ51_g613</name>
</gene>
<feature type="compositionally biased region" description="Basic and acidic residues" evidence="1">
    <location>
        <begin position="81"/>
        <end position="99"/>
    </location>
</feature>
<dbReference type="EMBL" id="JAPEVG010000007">
    <property type="protein sequence ID" value="KAJ8501482.1"/>
    <property type="molecule type" value="Genomic_DNA"/>
</dbReference>